<organism evidence="1 2">
    <name type="scientific">Geomobilimonas luticola</name>
    <dbReference type="NCBI Taxonomy" id="1114878"/>
    <lineage>
        <taxon>Bacteria</taxon>
        <taxon>Pseudomonadati</taxon>
        <taxon>Thermodesulfobacteriota</taxon>
        <taxon>Desulfuromonadia</taxon>
        <taxon>Geobacterales</taxon>
        <taxon>Geobacteraceae</taxon>
        <taxon>Geomobilimonas</taxon>
    </lineage>
</organism>
<protein>
    <submittedName>
        <fullName evidence="1">Zinc-dependent peptidase</fullName>
    </submittedName>
</protein>
<dbReference type="Proteomes" id="UP000756860">
    <property type="component" value="Unassembled WGS sequence"/>
</dbReference>
<gene>
    <name evidence="1" type="ORF">KI810_00895</name>
</gene>
<dbReference type="CDD" id="cd20169">
    <property type="entry name" value="Peptidase_M90_mtfA"/>
    <property type="match status" value="1"/>
</dbReference>
<accession>A0ABS5S891</accession>
<dbReference type="Gene3D" id="1.10.472.150">
    <property type="entry name" value="Glucose-regulated metallo-peptidase M90, N-terminal domain"/>
    <property type="match status" value="1"/>
</dbReference>
<keyword evidence="2" id="KW-1185">Reference proteome</keyword>
<evidence type="ECO:0000313" key="2">
    <source>
        <dbReference type="Proteomes" id="UP000756860"/>
    </source>
</evidence>
<dbReference type="PANTHER" id="PTHR30164">
    <property type="entry name" value="MTFA PEPTIDASE"/>
    <property type="match status" value="1"/>
</dbReference>
<sequence>MLLITASRRKRLRRQPFPPDWERILDHGVPLYDLLPAADREELKGHIQVFLAEKQFEGAGGLAMTDRIRVTIAAQACLLLLHRETDYYPGLSSIVVYPDEYLAPFEEMDEAGVVTTGTDRRSGESWEQGTLVLSWQDVQMAGVDGEGAYNVVLHEFAHQLDAEDGITDGTPFFPRRAAEKHWLRTLEAAYGRFKEEAGRGRTHVLDPYGAESPAEFFAVATEAFFENPRGLKEHHLDLYEELGRYYRQDPASWPAIISNGGES</sequence>
<dbReference type="Pfam" id="PF06167">
    <property type="entry name" value="Peptidase_M90"/>
    <property type="match status" value="1"/>
</dbReference>
<name>A0ABS5S891_9BACT</name>
<dbReference type="EMBL" id="JAHCVK010000001">
    <property type="protein sequence ID" value="MBT0651598.1"/>
    <property type="molecule type" value="Genomic_DNA"/>
</dbReference>
<dbReference type="InterPro" id="IPR010384">
    <property type="entry name" value="MtfA_fam"/>
</dbReference>
<dbReference type="PANTHER" id="PTHR30164:SF2">
    <property type="entry name" value="PROTEIN MTFA"/>
    <property type="match status" value="1"/>
</dbReference>
<reference evidence="1 2" key="1">
    <citation type="submission" date="2021-05" db="EMBL/GenBank/DDBJ databases">
        <title>The draft genome of Geobacter luticola JCM 17780.</title>
        <authorList>
            <person name="Xu Z."/>
            <person name="Masuda Y."/>
            <person name="Itoh H."/>
            <person name="Senoo K."/>
        </authorList>
    </citation>
    <scope>NUCLEOTIDE SEQUENCE [LARGE SCALE GENOMIC DNA]</scope>
    <source>
        <strain evidence="1 2">JCM 17780</strain>
    </source>
</reference>
<dbReference type="SUPFAM" id="SSF55486">
    <property type="entry name" value="Metalloproteases ('zincins'), catalytic domain"/>
    <property type="match status" value="1"/>
</dbReference>
<evidence type="ECO:0000313" key="1">
    <source>
        <dbReference type="EMBL" id="MBT0651598.1"/>
    </source>
</evidence>
<comment type="caution">
    <text evidence="1">The sequence shown here is derived from an EMBL/GenBank/DDBJ whole genome shotgun (WGS) entry which is preliminary data.</text>
</comment>
<dbReference type="RefSeq" id="WP_214173603.1">
    <property type="nucleotide sequence ID" value="NZ_JAHCVK010000001.1"/>
</dbReference>
<dbReference type="InterPro" id="IPR024079">
    <property type="entry name" value="MetalloPept_cat_dom_sf"/>
</dbReference>
<proteinExistence type="predicted"/>
<dbReference type="InterPro" id="IPR042252">
    <property type="entry name" value="MtfA_N"/>
</dbReference>
<dbReference type="Gene3D" id="3.40.390.10">
    <property type="entry name" value="Collagenase (Catalytic Domain)"/>
    <property type="match status" value="1"/>
</dbReference>